<dbReference type="InterPro" id="IPR029044">
    <property type="entry name" value="Nucleotide-diphossugar_trans"/>
</dbReference>
<dbReference type="PANTHER" id="PTHR22572">
    <property type="entry name" value="SUGAR-1-PHOSPHATE GUANYL TRANSFERASE"/>
    <property type="match status" value="1"/>
</dbReference>
<comment type="caution">
    <text evidence="2">The sequence shown here is derived from an EMBL/GenBank/DDBJ whole genome shotgun (WGS) entry which is preliminary data.</text>
</comment>
<dbReference type="InterPro" id="IPR005835">
    <property type="entry name" value="NTP_transferase_dom"/>
</dbReference>
<dbReference type="Proteomes" id="UP001597296">
    <property type="component" value="Unassembled WGS sequence"/>
</dbReference>
<gene>
    <name evidence="2" type="ORF">ACFSNB_10215</name>
</gene>
<protein>
    <submittedName>
        <fullName evidence="2">Nucleotidyltransferase family protein</fullName>
    </submittedName>
</protein>
<dbReference type="SUPFAM" id="SSF53448">
    <property type="entry name" value="Nucleotide-diphospho-sugar transferases"/>
    <property type="match status" value="1"/>
</dbReference>
<feature type="domain" description="Nucleotidyl transferase" evidence="1">
    <location>
        <begin position="5"/>
        <end position="229"/>
    </location>
</feature>
<organism evidence="2 3">
    <name type="scientific">Phaeospirillum tilakii</name>
    <dbReference type="NCBI Taxonomy" id="741673"/>
    <lineage>
        <taxon>Bacteria</taxon>
        <taxon>Pseudomonadati</taxon>
        <taxon>Pseudomonadota</taxon>
        <taxon>Alphaproteobacteria</taxon>
        <taxon>Rhodospirillales</taxon>
        <taxon>Rhodospirillaceae</taxon>
        <taxon>Phaeospirillum</taxon>
    </lineage>
</organism>
<sequence>MRAQLLAAGLGTRLRPLTDTVPKCLVPIAGRPLLGYWLDLLRDCERVVINTHYLPERVEAFVAALPEATRRRVVLAHEETLLGTGGTLLRQRAHFADAPFLVAHADNLSRFDLAAFAERHRRRPPGVAITMMTFETDDPASCGIVEQNGDGIVTAFHEKVADPPGREANGAVYIFDPEVLAAIAALGTPEVDLSTQIIPAFLGRIQTFANRDYHRDIGTPASLSRAERDFAAPAGAKP</sequence>
<evidence type="ECO:0000313" key="3">
    <source>
        <dbReference type="Proteomes" id="UP001597296"/>
    </source>
</evidence>
<name>A0ABW5CDV4_9PROT</name>
<dbReference type="CDD" id="cd04181">
    <property type="entry name" value="NTP_transferase"/>
    <property type="match status" value="1"/>
</dbReference>
<reference evidence="3" key="1">
    <citation type="journal article" date="2019" name="Int. J. Syst. Evol. Microbiol.">
        <title>The Global Catalogue of Microorganisms (GCM) 10K type strain sequencing project: providing services to taxonomists for standard genome sequencing and annotation.</title>
        <authorList>
            <consortium name="The Broad Institute Genomics Platform"/>
            <consortium name="The Broad Institute Genome Sequencing Center for Infectious Disease"/>
            <person name="Wu L."/>
            <person name="Ma J."/>
        </authorList>
    </citation>
    <scope>NUCLEOTIDE SEQUENCE [LARGE SCALE GENOMIC DNA]</scope>
    <source>
        <strain evidence="3">KCTC 15012</strain>
    </source>
</reference>
<dbReference type="InterPro" id="IPR050486">
    <property type="entry name" value="Mannose-1P_guanyltransferase"/>
</dbReference>
<proteinExistence type="predicted"/>
<keyword evidence="3" id="KW-1185">Reference proteome</keyword>
<evidence type="ECO:0000259" key="1">
    <source>
        <dbReference type="Pfam" id="PF00483"/>
    </source>
</evidence>
<dbReference type="Gene3D" id="3.90.550.10">
    <property type="entry name" value="Spore Coat Polysaccharide Biosynthesis Protein SpsA, Chain A"/>
    <property type="match status" value="1"/>
</dbReference>
<dbReference type="Pfam" id="PF00483">
    <property type="entry name" value="NTP_transferase"/>
    <property type="match status" value="1"/>
</dbReference>
<dbReference type="EMBL" id="JBHUIY010000017">
    <property type="protein sequence ID" value="MFD2234182.1"/>
    <property type="molecule type" value="Genomic_DNA"/>
</dbReference>
<dbReference type="RefSeq" id="WP_377316144.1">
    <property type="nucleotide sequence ID" value="NZ_JBHUIY010000017.1"/>
</dbReference>
<evidence type="ECO:0000313" key="2">
    <source>
        <dbReference type="EMBL" id="MFD2234182.1"/>
    </source>
</evidence>
<accession>A0ABW5CDV4</accession>